<evidence type="ECO:0000256" key="1">
    <source>
        <dbReference type="ARBA" id="ARBA00004141"/>
    </source>
</evidence>
<feature type="transmembrane region" description="Helical" evidence="7">
    <location>
        <begin position="636"/>
        <end position="664"/>
    </location>
</feature>
<dbReference type="EMBL" id="VBZC01000082">
    <property type="protein sequence ID" value="TLS40308.1"/>
    <property type="molecule type" value="Genomic_DNA"/>
</dbReference>
<feature type="transmembrane region" description="Helical" evidence="7">
    <location>
        <begin position="566"/>
        <end position="592"/>
    </location>
</feature>
<keyword evidence="3" id="KW-1003">Cell membrane</keyword>
<dbReference type="FunFam" id="1.10.3720.10:FF:000001">
    <property type="entry name" value="Glycine betaine ABC transporter, permease"/>
    <property type="match status" value="2"/>
</dbReference>
<evidence type="ECO:0000256" key="4">
    <source>
        <dbReference type="ARBA" id="ARBA00022692"/>
    </source>
</evidence>
<dbReference type="PROSITE" id="PS50928">
    <property type="entry name" value="ABC_TM1"/>
    <property type="match status" value="2"/>
</dbReference>
<feature type="transmembrane region" description="Helical" evidence="7">
    <location>
        <begin position="328"/>
        <end position="345"/>
    </location>
</feature>
<comment type="similarity">
    <text evidence="7">Belongs to the binding-protein-dependent transport system permease family.</text>
</comment>
<dbReference type="PANTHER" id="PTHR47737:SF1">
    <property type="entry name" value="GLYCINE BETAINE_PROLINE BETAINE TRANSPORT SYSTEM PERMEASE PROTEIN PROW"/>
    <property type="match status" value="1"/>
</dbReference>
<dbReference type="Proteomes" id="UP000305906">
    <property type="component" value="Unassembled WGS sequence"/>
</dbReference>
<dbReference type="GO" id="GO:0031460">
    <property type="term" value="P:glycine betaine transport"/>
    <property type="evidence" value="ECO:0007669"/>
    <property type="project" value="TreeGrafter"/>
</dbReference>
<evidence type="ECO:0000313" key="11">
    <source>
        <dbReference type="Proteomes" id="UP000305906"/>
    </source>
</evidence>
<feature type="region of interest" description="Disordered" evidence="8">
    <location>
        <begin position="1"/>
        <end position="28"/>
    </location>
</feature>
<keyword evidence="2 7" id="KW-0813">Transport</keyword>
<keyword evidence="11" id="KW-1185">Reference proteome</keyword>
<dbReference type="Gene3D" id="1.10.3720.10">
    <property type="entry name" value="MetI-like"/>
    <property type="match status" value="2"/>
</dbReference>
<dbReference type="AlphaFoldDB" id="A0A5R9FF79"/>
<accession>A0A5R9FF79</accession>
<feature type="transmembrane region" description="Helical" evidence="7">
    <location>
        <begin position="473"/>
        <end position="493"/>
    </location>
</feature>
<evidence type="ECO:0000256" key="7">
    <source>
        <dbReference type="RuleBase" id="RU363032"/>
    </source>
</evidence>
<comment type="caution">
    <text evidence="10">The sequence shown here is derived from an EMBL/GenBank/DDBJ whole genome shotgun (WGS) entry which is preliminary data.</text>
</comment>
<feature type="transmembrane region" description="Helical" evidence="7">
    <location>
        <begin position="117"/>
        <end position="138"/>
    </location>
</feature>
<reference evidence="10 11" key="1">
    <citation type="submission" date="2019-05" db="EMBL/GenBank/DDBJ databases">
        <title>Streptomyces sp. NEAU-C151, a novel actinomycete isolated from soil.</title>
        <authorList>
            <person name="Han L."/>
            <person name="Jiang H."/>
        </authorList>
    </citation>
    <scope>NUCLEOTIDE SEQUENCE [LARGE SCALE GENOMIC DNA]</scope>
    <source>
        <strain evidence="10 11">NEAU-C151</strain>
    </source>
</reference>
<feature type="transmembrane region" description="Helical" evidence="7">
    <location>
        <begin position="218"/>
        <end position="244"/>
    </location>
</feature>
<dbReference type="Pfam" id="PF00528">
    <property type="entry name" value="BPD_transp_1"/>
    <property type="match status" value="2"/>
</dbReference>
<keyword evidence="5 7" id="KW-1133">Transmembrane helix</keyword>
<dbReference type="GO" id="GO:0015871">
    <property type="term" value="P:choline transport"/>
    <property type="evidence" value="ECO:0007669"/>
    <property type="project" value="TreeGrafter"/>
</dbReference>
<comment type="subcellular location">
    <subcellularLocation>
        <location evidence="7">Cell membrane</location>
        <topology evidence="7">Multi-pass membrane protein</topology>
    </subcellularLocation>
    <subcellularLocation>
        <location evidence="1">Membrane</location>
        <topology evidence="1">Multi-pass membrane protein</topology>
    </subcellularLocation>
</comment>
<gene>
    <name evidence="10" type="ORF">FE633_42155</name>
</gene>
<feature type="transmembrane region" description="Helical" evidence="7">
    <location>
        <begin position="499"/>
        <end position="518"/>
    </location>
</feature>
<organism evidence="10 11">
    <name type="scientific">Streptomyces montanus</name>
    <dbReference type="NCBI Taxonomy" id="2580423"/>
    <lineage>
        <taxon>Bacteria</taxon>
        <taxon>Bacillati</taxon>
        <taxon>Actinomycetota</taxon>
        <taxon>Actinomycetes</taxon>
        <taxon>Kitasatosporales</taxon>
        <taxon>Streptomycetaceae</taxon>
        <taxon>Streptomyces</taxon>
    </lineage>
</organism>
<name>A0A5R9FF79_9ACTN</name>
<feature type="transmembrane region" description="Helical" evidence="7">
    <location>
        <begin position="391"/>
        <end position="413"/>
    </location>
</feature>
<keyword evidence="4 7" id="KW-0812">Transmembrane</keyword>
<evidence type="ECO:0000256" key="6">
    <source>
        <dbReference type="ARBA" id="ARBA00023136"/>
    </source>
</evidence>
<dbReference type="InterPro" id="IPR035906">
    <property type="entry name" value="MetI-like_sf"/>
</dbReference>
<evidence type="ECO:0000259" key="9">
    <source>
        <dbReference type="PROSITE" id="PS50928"/>
    </source>
</evidence>
<evidence type="ECO:0000256" key="3">
    <source>
        <dbReference type="ARBA" id="ARBA00022475"/>
    </source>
</evidence>
<feature type="transmembrane region" description="Helical" evidence="7">
    <location>
        <begin position="525"/>
        <end position="546"/>
    </location>
</feature>
<proteinExistence type="inferred from homology"/>
<dbReference type="GO" id="GO:0005275">
    <property type="term" value="F:amine transmembrane transporter activity"/>
    <property type="evidence" value="ECO:0007669"/>
    <property type="project" value="TreeGrafter"/>
</dbReference>
<dbReference type="InterPro" id="IPR000515">
    <property type="entry name" value="MetI-like"/>
</dbReference>
<feature type="domain" description="ABC transmembrane type-1" evidence="9">
    <location>
        <begin position="170"/>
        <end position="349"/>
    </location>
</feature>
<feature type="transmembrane region" description="Helical" evidence="7">
    <location>
        <begin position="173"/>
        <end position="197"/>
    </location>
</feature>
<feature type="transmembrane region" description="Helical" evidence="7">
    <location>
        <begin position="297"/>
        <end position="316"/>
    </location>
</feature>
<feature type="domain" description="ABC transmembrane type-1" evidence="9">
    <location>
        <begin position="518"/>
        <end position="697"/>
    </location>
</feature>
<evidence type="ECO:0000256" key="2">
    <source>
        <dbReference type="ARBA" id="ARBA00022448"/>
    </source>
</evidence>
<evidence type="ECO:0000256" key="8">
    <source>
        <dbReference type="SAM" id="MobiDB-lite"/>
    </source>
</evidence>
<dbReference type="RefSeq" id="WP_138050464.1">
    <property type="nucleotide sequence ID" value="NZ_VBZC01000082.1"/>
</dbReference>
<dbReference type="GO" id="GO:0015226">
    <property type="term" value="F:carnitine transmembrane transporter activity"/>
    <property type="evidence" value="ECO:0007669"/>
    <property type="project" value="TreeGrafter"/>
</dbReference>
<dbReference type="GO" id="GO:0043190">
    <property type="term" value="C:ATP-binding cassette (ABC) transporter complex"/>
    <property type="evidence" value="ECO:0007669"/>
    <property type="project" value="TreeGrafter"/>
</dbReference>
<protein>
    <submittedName>
        <fullName evidence="10">ABC transporter permease subunit</fullName>
    </submittedName>
</protein>
<keyword evidence="6 7" id="KW-0472">Membrane</keyword>
<feature type="transmembrane region" description="Helical" evidence="7">
    <location>
        <begin position="676"/>
        <end position="696"/>
    </location>
</feature>
<dbReference type="SUPFAM" id="SSF161098">
    <property type="entry name" value="MetI-like"/>
    <property type="match status" value="2"/>
</dbReference>
<evidence type="ECO:0000313" key="10">
    <source>
        <dbReference type="EMBL" id="TLS40308.1"/>
    </source>
</evidence>
<evidence type="ECO:0000256" key="5">
    <source>
        <dbReference type="ARBA" id="ARBA00022989"/>
    </source>
</evidence>
<feature type="transmembrane region" description="Helical" evidence="7">
    <location>
        <begin position="47"/>
        <end position="66"/>
    </location>
</feature>
<dbReference type="PANTHER" id="PTHR47737">
    <property type="entry name" value="GLYCINE BETAINE/PROLINE BETAINE TRANSPORT SYSTEM PERMEASE PROTEIN PROW"/>
    <property type="match status" value="1"/>
</dbReference>
<sequence>MSATTPTKADRPNPEKVGSPPGGPSSAGAWSTLRARLSVMRPASRRLTGLAALAVVLVPVAAVLWGSGSWPDALGVNVSGPLDDFNQWIVDNRDTSPIFLYFLLHISNTSLDAVDGVYQLLDFLGWTGVTAAAVLLAWRAGGAGRSGLKVAATALGAFAGCGLLRMWDPAMVTLALMIVAVAVSALVGFLLGLAAGLSDRVDRALRPVLDTMQVLPAFAYLLPFVLIFGTGSPAALLATVIYAAPPMTRLTALGLRGADPAVLEASASLGASGWQRLRTARLPLARKELLLGLNQTIMMALSMVVIASVIGAGGLGDEVYSALSTVDVGAALAAGIPIVLIAVWLDRTTEAAGELLGAPPAADGPRVLRLPVYFGPRPLRLGSRLLYAGRIRWITVTVSTVAAVLGSVAALVAGKIAGAAAWPDAWTFDISGTVNDFQAWTVEHFHAGVPVLGGTEVWASNFTSWILNPLRDVLQGAPWWSLLLLVAALALLAGTWRTALGAATALAAIGVLGVWSVTMDTLSQVLAAVALTLVLGVVIGILAARVSWVERALRPVLDVLQTLPQFVYLIPVVALFGVGRAAAITAAVMYALPAVVRITTQGLKQTDPAALEAARSLGATGMQQLRQVQLPLARPALLLAVNQGVVLVLAVVIVGGLVGGGALGYNVVFGLSRGDLGVGLVAGAAIVCLGLVLDRVTQPAPARRKDG</sequence>
<dbReference type="CDD" id="cd06261">
    <property type="entry name" value="TM_PBP2"/>
    <property type="match status" value="2"/>
</dbReference>